<protein>
    <recommendedName>
        <fullName evidence="3">Bacteriophage Mu GpT domain-containing protein</fullName>
    </recommendedName>
</protein>
<reference evidence="2" key="1">
    <citation type="submission" date="2018-05" db="EMBL/GenBank/DDBJ databases">
        <authorList>
            <person name="Lanie J.A."/>
            <person name="Ng W.-L."/>
            <person name="Kazmierczak K.M."/>
            <person name="Andrzejewski T.M."/>
            <person name="Davidsen T.M."/>
            <person name="Wayne K.J."/>
            <person name="Tettelin H."/>
            <person name="Glass J.I."/>
            <person name="Rusch D."/>
            <person name="Podicherti R."/>
            <person name="Tsui H.-C.T."/>
            <person name="Winkler M.E."/>
        </authorList>
    </citation>
    <scope>NUCLEOTIDE SEQUENCE</scope>
</reference>
<dbReference type="Pfam" id="PF17236">
    <property type="entry name" value="SU10_MCP"/>
    <property type="match status" value="1"/>
</dbReference>
<gene>
    <name evidence="2" type="ORF">METZ01_LOCUS440373</name>
</gene>
<dbReference type="EMBL" id="UINC01179040">
    <property type="protein sequence ID" value="SVD87519.1"/>
    <property type="molecule type" value="Genomic_DNA"/>
</dbReference>
<name>A0A382YX62_9ZZZZ</name>
<dbReference type="InterPro" id="IPR035198">
    <property type="entry name" value="SU10_MCP"/>
</dbReference>
<feature type="compositionally biased region" description="Gly residues" evidence="1">
    <location>
        <begin position="113"/>
        <end position="123"/>
    </location>
</feature>
<evidence type="ECO:0000313" key="2">
    <source>
        <dbReference type="EMBL" id="SVD87519.1"/>
    </source>
</evidence>
<organism evidence="2">
    <name type="scientific">marine metagenome</name>
    <dbReference type="NCBI Taxonomy" id="408172"/>
    <lineage>
        <taxon>unclassified sequences</taxon>
        <taxon>metagenomes</taxon>
        <taxon>ecological metagenomes</taxon>
    </lineage>
</organism>
<proteinExistence type="predicted"/>
<accession>A0A382YX62</accession>
<feature type="region of interest" description="Disordered" evidence="1">
    <location>
        <begin position="100"/>
        <end position="124"/>
    </location>
</feature>
<evidence type="ECO:0008006" key="3">
    <source>
        <dbReference type="Google" id="ProtNLM"/>
    </source>
</evidence>
<sequence length="233" mass="24454">MIEYNVAAAAANAHIEGDEYAFTAVTPTVRLGNYTQISRKTVIVSGTQQSGNNAGRDSEMAYQLAKNSKALKRDMETALTGKVAKAAGATGTARTLGGLETWTSTNTSRGTGSPVGSGAGGGAAPVDAQTKRAFTETILKAVIQSTYSSGGDPSVLMVGPFNKGVVSGFGGRSSARQMIGATKIQAAADLYASDFGDLKVIPNRFQREQSGFVLDPEYWSVAYFRDFKQEEVA</sequence>
<dbReference type="AlphaFoldDB" id="A0A382YX62"/>
<feature type="compositionally biased region" description="Polar residues" evidence="1">
    <location>
        <begin position="101"/>
        <end position="111"/>
    </location>
</feature>
<evidence type="ECO:0000256" key="1">
    <source>
        <dbReference type="SAM" id="MobiDB-lite"/>
    </source>
</evidence>
<feature type="non-terminal residue" evidence="2">
    <location>
        <position position="233"/>
    </location>
</feature>